<gene>
    <name evidence="1" type="ORF">LCGC14_2561720</name>
</gene>
<organism evidence="1">
    <name type="scientific">marine sediment metagenome</name>
    <dbReference type="NCBI Taxonomy" id="412755"/>
    <lineage>
        <taxon>unclassified sequences</taxon>
        <taxon>metagenomes</taxon>
        <taxon>ecological metagenomes</taxon>
    </lineage>
</organism>
<dbReference type="InterPro" id="IPR029044">
    <property type="entry name" value="Nucleotide-diphossugar_trans"/>
</dbReference>
<evidence type="ECO:0000313" key="1">
    <source>
        <dbReference type="EMBL" id="KKL09854.1"/>
    </source>
</evidence>
<proteinExistence type="predicted"/>
<name>A0A0F9AJW4_9ZZZZ</name>
<sequence>MDMDRPYSKLERVVFPKVFLATPMDKNKNIHGETAVFCSYTASLPDVLWGHTGTISPEMSRNTLIEDHIHNVALSEDVDEWTHVLFIDTDVVPPQHCLDDLISLDADICVGVYPLFLKEGFLWSVSDMKGDLIPMTTELPKEPFDTVSCGAGCLLIRKEVLEETEWPYFKMIYQPKWDNFGNPIKSMEDLYFCNKALSAGFRIIVNPNVICKHYNSIDLLKAFAFVR</sequence>
<comment type="caution">
    <text evidence="1">The sequence shown here is derived from an EMBL/GenBank/DDBJ whole genome shotgun (WGS) entry which is preliminary data.</text>
</comment>
<evidence type="ECO:0008006" key="2">
    <source>
        <dbReference type="Google" id="ProtNLM"/>
    </source>
</evidence>
<feature type="non-terminal residue" evidence="1">
    <location>
        <position position="227"/>
    </location>
</feature>
<dbReference type="SUPFAM" id="SSF53448">
    <property type="entry name" value="Nucleotide-diphospho-sugar transferases"/>
    <property type="match status" value="1"/>
</dbReference>
<dbReference type="AlphaFoldDB" id="A0A0F9AJW4"/>
<dbReference type="Gene3D" id="3.90.550.40">
    <property type="match status" value="1"/>
</dbReference>
<protein>
    <recommendedName>
        <fullName evidence="2">Glycosyltransferase 2-like domain-containing protein</fullName>
    </recommendedName>
</protein>
<reference evidence="1" key="1">
    <citation type="journal article" date="2015" name="Nature">
        <title>Complex archaea that bridge the gap between prokaryotes and eukaryotes.</title>
        <authorList>
            <person name="Spang A."/>
            <person name="Saw J.H."/>
            <person name="Jorgensen S.L."/>
            <person name="Zaremba-Niedzwiedzka K."/>
            <person name="Martijn J."/>
            <person name="Lind A.E."/>
            <person name="van Eijk R."/>
            <person name="Schleper C."/>
            <person name="Guy L."/>
            <person name="Ettema T.J."/>
        </authorList>
    </citation>
    <scope>NUCLEOTIDE SEQUENCE</scope>
</reference>
<dbReference type="EMBL" id="LAZR01042301">
    <property type="protein sequence ID" value="KKL09854.1"/>
    <property type="molecule type" value="Genomic_DNA"/>
</dbReference>
<accession>A0A0F9AJW4</accession>